<feature type="domain" description="TOTE conflict system primase" evidence="1">
    <location>
        <begin position="48"/>
        <end position="190"/>
    </location>
</feature>
<sequence>MTAQLAVQDKIRSKNVEKLLLEIFGGNPYYAKCIVSDADMYYKPVELALEYENIKEHTKGKVILGSYQLMQGIDAVKWFGWDVDSSDILKARKLVEQITKYLEHVPYAVEYSGGKGYHVLVFLKEPLPAVDAKKIVDWVRESEGLQKRGSTHVECFPKQDRLTRSRPKGNLLKIPLGVHPRSHAQSIFVDMLNGWETGPILEPCDILSYKASAEDVLAIIESGPDLETQLVELISAYWRDGVRHDLSLFLSGYLAHEGWGVDQTKELIRKIVTRSDDDELRNRLQTVQTTFSRHKEGKSVRGRQGLGEILPVSAMQKLSELVSLIRAPDTVAQIDDIRYSRGRPKLESARLAASVIWTILHDSGCKIFQNKENLAYWYDSETHTVIDEGSEQWDSLLNKIFGLNPIENFSKLTATELRLRIIRDAPIIPILHRTFWSESAKKLYVNLGGPEVYIISGEGKIDKSYNGECGYMFITNISGEYVIPDFDTQRVDTWDHLVNDLSFTTSSEAPATPDEQKELLKAWLLAYFFQEMLPTKPILAMLGIQGSGKTTAIRRILRILEEPDSDVLSIPTDKQDALRASISSHRLLALDNLEKSGVWWLVDLLNKLSTGSHIELRKLYHTNRKYTIVPQCFVAITAVNMPFSDETLFTRLLVLEMTKLTTPLPEYVLQRKIREYGPAIWADLLIKLSSVVEILKDDPMVLPPTKSRLVDFTVFCEKIKKSKIIHAKNLSGGLLSMVDSQMKQLKESSQAIFLLEEWLTLKPQEASEWKTFPQLFDILQTMSQARRQTFKWKSSQGLYRHFSTLKERLCDDFQAEFKDEFDPHKRKEVLKIRFNVMLQ</sequence>
<dbReference type="InterPro" id="IPR027417">
    <property type="entry name" value="P-loop_NTPase"/>
</dbReference>
<accession>A0A0F9VME7</accession>
<dbReference type="EMBL" id="LAZR01000486">
    <property type="protein sequence ID" value="KKN66953.1"/>
    <property type="molecule type" value="Genomic_DNA"/>
</dbReference>
<gene>
    <name evidence="2" type="ORF">LCGC14_0466330</name>
</gene>
<reference evidence="2" key="1">
    <citation type="journal article" date="2015" name="Nature">
        <title>Complex archaea that bridge the gap between prokaryotes and eukaryotes.</title>
        <authorList>
            <person name="Spang A."/>
            <person name="Saw J.H."/>
            <person name="Jorgensen S.L."/>
            <person name="Zaremba-Niedzwiedzka K."/>
            <person name="Martijn J."/>
            <person name="Lind A.E."/>
            <person name="van Eijk R."/>
            <person name="Schleper C."/>
            <person name="Guy L."/>
            <person name="Ettema T.J."/>
        </authorList>
    </citation>
    <scope>NUCLEOTIDE SEQUENCE</scope>
</reference>
<name>A0A0F9VME7_9ZZZZ</name>
<comment type="caution">
    <text evidence="2">The sequence shown here is derived from an EMBL/GenBank/DDBJ whole genome shotgun (WGS) entry which is preliminary data.</text>
</comment>
<evidence type="ECO:0000259" key="1">
    <source>
        <dbReference type="Pfam" id="PF22548"/>
    </source>
</evidence>
<evidence type="ECO:0000313" key="2">
    <source>
        <dbReference type="EMBL" id="KKN66953.1"/>
    </source>
</evidence>
<protein>
    <recommendedName>
        <fullName evidence="1">TOTE conflict system primase domain-containing protein</fullName>
    </recommendedName>
</protein>
<dbReference type="InterPro" id="IPR054347">
    <property type="entry name" value="TOTE_primase"/>
</dbReference>
<dbReference type="SUPFAM" id="SSF52540">
    <property type="entry name" value="P-loop containing nucleoside triphosphate hydrolases"/>
    <property type="match status" value="1"/>
</dbReference>
<dbReference type="AlphaFoldDB" id="A0A0F9VME7"/>
<dbReference type="Pfam" id="PF22548">
    <property type="entry name" value="AEP-TOTE"/>
    <property type="match status" value="1"/>
</dbReference>
<proteinExistence type="predicted"/>
<organism evidence="2">
    <name type="scientific">marine sediment metagenome</name>
    <dbReference type="NCBI Taxonomy" id="412755"/>
    <lineage>
        <taxon>unclassified sequences</taxon>
        <taxon>metagenomes</taxon>
        <taxon>ecological metagenomes</taxon>
    </lineage>
</organism>